<dbReference type="EMBL" id="VSSQ01078599">
    <property type="protein sequence ID" value="MPN28343.1"/>
    <property type="molecule type" value="Genomic_DNA"/>
</dbReference>
<reference evidence="1" key="1">
    <citation type="submission" date="2019-08" db="EMBL/GenBank/DDBJ databases">
        <authorList>
            <person name="Kucharzyk K."/>
            <person name="Murdoch R.W."/>
            <person name="Higgins S."/>
            <person name="Loffler F."/>
        </authorList>
    </citation>
    <scope>NUCLEOTIDE SEQUENCE</scope>
</reference>
<gene>
    <name evidence="1" type="ORF">SDC9_175784</name>
</gene>
<dbReference type="AlphaFoldDB" id="A0A645GXG0"/>
<accession>A0A645GXG0</accession>
<organism evidence="1">
    <name type="scientific">bioreactor metagenome</name>
    <dbReference type="NCBI Taxonomy" id="1076179"/>
    <lineage>
        <taxon>unclassified sequences</taxon>
        <taxon>metagenomes</taxon>
        <taxon>ecological metagenomes</taxon>
    </lineage>
</organism>
<sequence>MKKDTFYRCVKEDKRIVAAKTMGFSDGDIGLHEEQGFWVATHIPTGTKLTPKHSRNKTAKTALTEAKRLVSEKADFDQYVQKYINGDIYDAFQKSRYNQTATGVF</sequence>
<comment type="caution">
    <text evidence="1">The sequence shown here is derived from an EMBL/GenBank/DDBJ whole genome shotgun (WGS) entry which is preliminary data.</text>
</comment>
<evidence type="ECO:0000313" key="1">
    <source>
        <dbReference type="EMBL" id="MPN28343.1"/>
    </source>
</evidence>
<name>A0A645GXG0_9ZZZZ</name>
<proteinExistence type="predicted"/>
<protein>
    <submittedName>
        <fullName evidence="1">Uncharacterized protein</fullName>
    </submittedName>
</protein>